<evidence type="ECO:0000313" key="10">
    <source>
        <dbReference type="EMBL" id="SSW89793.1"/>
    </source>
</evidence>
<dbReference type="SUPFAM" id="SSF103473">
    <property type="entry name" value="MFS general substrate transporter"/>
    <property type="match status" value="1"/>
</dbReference>
<keyword evidence="3" id="KW-0813">Transport</keyword>
<feature type="transmembrane region" description="Helical" evidence="7">
    <location>
        <begin position="292"/>
        <end position="315"/>
    </location>
</feature>
<feature type="domain" description="Major facilitator superfamily (MFS) profile" evidence="8">
    <location>
        <begin position="57"/>
        <end position="471"/>
    </location>
</feature>
<feature type="transmembrane region" description="Helical" evidence="7">
    <location>
        <begin position="381"/>
        <end position="407"/>
    </location>
</feature>
<dbReference type="InterPro" id="IPR004752">
    <property type="entry name" value="AmpG_permease/AT-1"/>
</dbReference>
<dbReference type="PANTHER" id="PTHR12778">
    <property type="entry name" value="SOLUTE CARRIER FAMILY 33 ACETYL-COA TRANSPORTER -RELATED"/>
    <property type="match status" value="1"/>
</dbReference>
<evidence type="ECO:0000256" key="6">
    <source>
        <dbReference type="ARBA" id="ARBA00023136"/>
    </source>
</evidence>
<comment type="subcellular location">
    <subcellularLocation>
        <location evidence="1">Membrane</location>
        <topology evidence="1">Multi-pass membrane protein</topology>
    </subcellularLocation>
</comment>
<dbReference type="FunFam" id="1.20.1250.20:FF:000072">
    <property type="entry name" value="Muropeptide transporter AmpG"/>
    <property type="match status" value="1"/>
</dbReference>
<dbReference type="Pfam" id="PF07690">
    <property type="entry name" value="MFS_1"/>
    <property type="match status" value="1"/>
</dbReference>
<dbReference type="Gene3D" id="1.20.1250.20">
    <property type="entry name" value="MFS general substrate transporter like domains"/>
    <property type="match status" value="2"/>
</dbReference>
<protein>
    <submittedName>
        <fullName evidence="10">PAT family beta-lactamase induction signal transducer AmpG</fullName>
    </submittedName>
</protein>
<evidence type="ECO:0000256" key="2">
    <source>
        <dbReference type="ARBA" id="ARBA00008335"/>
    </source>
</evidence>
<feature type="transmembrane region" description="Helical" evidence="7">
    <location>
        <begin position="58"/>
        <end position="82"/>
    </location>
</feature>
<dbReference type="NCBIfam" id="TIGR00901">
    <property type="entry name" value="2A0125"/>
    <property type="match status" value="1"/>
</dbReference>
<keyword evidence="4 7" id="KW-0812">Transmembrane</keyword>
<evidence type="ECO:0000313" key="11">
    <source>
        <dbReference type="Proteomes" id="UP000252631"/>
    </source>
</evidence>
<dbReference type="EMBL" id="QRDT01000004">
    <property type="protein sequence ID" value="RED38340.1"/>
    <property type="molecule type" value="Genomic_DNA"/>
</dbReference>
<dbReference type="AlphaFoldDB" id="A0A336JLV2"/>
<comment type="similarity">
    <text evidence="2">Belongs to the major facilitator superfamily.</text>
</comment>
<accession>A0A336JLV2</accession>
<evidence type="ECO:0000256" key="3">
    <source>
        <dbReference type="ARBA" id="ARBA00022448"/>
    </source>
</evidence>
<feature type="transmembrane region" description="Helical" evidence="7">
    <location>
        <begin position="155"/>
        <end position="176"/>
    </location>
</feature>
<feature type="transmembrane region" description="Helical" evidence="7">
    <location>
        <begin position="197"/>
        <end position="218"/>
    </location>
</feature>
<evidence type="ECO:0000256" key="1">
    <source>
        <dbReference type="ARBA" id="ARBA00004141"/>
    </source>
</evidence>
<feature type="transmembrane region" description="Helical" evidence="7">
    <location>
        <begin position="230"/>
        <end position="250"/>
    </location>
</feature>
<dbReference type="Proteomes" id="UP000252631">
    <property type="component" value="Unassembled WGS sequence"/>
</dbReference>
<dbReference type="PROSITE" id="PS50850">
    <property type="entry name" value="MFS"/>
    <property type="match status" value="1"/>
</dbReference>
<proteinExistence type="inferred from homology"/>
<gene>
    <name evidence="9" type="ORF">BJ125_10490</name>
    <name evidence="10" type="ORF">SAMN05892882_10490</name>
</gene>
<feature type="transmembrane region" description="Helical" evidence="7">
    <location>
        <begin position="354"/>
        <end position="375"/>
    </location>
</feature>
<feature type="transmembrane region" description="Helical" evidence="7">
    <location>
        <begin position="130"/>
        <end position="149"/>
    </location>
</feature>
<keyword evidence="5 7" id="KW-1133">Transmembrane helix</keyword>
<dbReference type="InterPro" id="IPR020846">
    <property type="entry name" value="MFS_dom"/>
</dbReference>
<name>A0A336JLV2_9BRAD</name>
<reference evidence="10 11" key="1">
    <citation type="submission" date="2017-08" db="EMBL/GenBank/DDBJ databases">
        <authorList>
            <person name="de Groot N.N."/>
        </authorList>
    </citation>
    <scope>NUCLEOTIDE SEQUENCE [LARGE SCALE GENOMIC DNA]</scope>
    <source>
        <strain evidence="10 11">JA575</strain>
    </source>
</reference>
<dbReference type="GO" id="GO:0016020">
    <property type="term" value="C:membrane"/>
    <property type="evidence" value="ECO:0007669"/>
    <property type="project" value="UniProtKB-SubCell"/>
</dbReference>
<feature type="transmembrane region" description="Helical" evidence="7">
    <location>
        <begin position="327"/>
        <end position="347"/>
    </location>
</feature>
<keyword evidence="12" id="KW-1185">Reference proteome</keyword>
<dbReference type="Proteomes" id="UP000256343">
    <property type="component" value="Unassembled WGS sequence"/>
</dbReference>
<evidence type="ECO:0000313" key="12">
    <source>
        <dbReference type="Proteomes" id="UP000256343"/>
    </source>
</evidence>
<evidence type="ECO:0000256" key="4">
    <source>
        <dbReference type="ARBA" id="ARBA00022692"/>
    </source>
</evidence>
<dbReference type="InterPro" id="IPR011701">
    <property type="entry name" value="MFS"/>
</dbReference>
<dbReference type="PANTHER" id="PTHR12778:SF10">
    <property type="entry name" value="MAJOR FACILITATOR SUPERFAMILY DOMAIN-CONTAINING PROTEIN 3"/>
    <property type="match status" value="1"/>
</dbReference>
<feature type="transmembrane region" description="Helical" evidence="7">
    <location>
        <begin position="88"/>
        <end position="109"/>
    </location>
</feature>
<organism evidence="10 11">
    <name type="scientific">Rhodopseudomonas pentothenatexigens</name>
    <dbReference type="NCBI Taxonomy" id="999699"/>
    <lineage>
        <taxon>Bacteria</taxon>
        <taxon>Pseudomonadati</taxon>
        <taxon>Pseudomonadota</taxon>
        <taxon>Alphaproteobacteria</taxon>
        <taxon>Hyphomicrobiales</taxon>
        <taxon>Nitrobacteraceae</taxon>
        <taxon>Rhodopseudomonas</taxon>
    </lineage>
</organism>
<evidence type="ECO:0000259" key="8">
    <source>
        <dbReference type="PROSITE" id="PS50850"/>
    </source>
</evidence>
<keyword evidence="6 7" id="KW-0472">Membrane</keyword>
<dbReference type="GO" id="GO:0022857">
    <property type="term" value="F:transmembrane transporter activity"/>
    <property type="evidence" value="ECO:0007669"/>
    <property type="project" value="InterPro"/>
</dbReference>
<evidence type="ECO:0000256" key="7">
    <source>
        <dbReference type="SAM" id="Phobius"/>
    </source>
</evidence>
<dbReference type="EMBL" id="UFQQ01000004">
    <property type="protein sequence ID" value="SSW89793.1"/>
    <property type="molecule type" value="Genomic_DNA"/>
</dbReference>
<feature type="transmembrane region" description="Helical" evidence="7">
    <location>
        <begin position="419"/>
        <end position="440"/>
    </location>
</feature>
<feature type="transmembrane region" description="Helical" evidence="7">
    <location>
        <begin position="446"/>
        <end position="467"/>
    </location>
</feature>
<evidence type="ECO:0000256" key="5">
    <source>
        <dbReference type="ARBA" id="ARBA00022989"/>
    </source>
</evidence>
<sequence length="481" mass="50877">MAMIQKRGLSGGMPARRRICYPFAMTPSDSPPNASLAPTAPAKPSWREAMAVYLQPRVLVVLFLGFASGLPLALSGSTLLVWMRESGVDLGTIGLFALVGTPYTLKFIWAPLVDALHVPLLTRAFGRRRGWLVFVQLLLIAAILLLALTDPAKSPLYVAIGALLVAAASATQDIVIDAFRVESLPEDEQAAGMASYVAAYRIGMLISTAGVLFLVSAYEGTGLTRSTAWMWGYVTMAAMVLIGTVTALLATEPEQSRRAEAATSGESGFKRVVHAALGAFTEFLTRKDALTVLAFVVLFKFTDAFSGTMTAPFVIDLGYSRNDYAAIVKGVGLAATLIGGFAGGYLARRYSLVASLWIGAVLQAVSNLAFAWLSTVGVDQWALALAISVENFTGAIGTVIFVAYLSALCQNPLHTATQYALLTALAAVGRTYLSASAGYVAQATGWPAFFMISVAVAAPSLVLLAFLQRRGHFAALGPVKV</sequence>
<reference evidence="9 12" key="2">
    <citation type="submission" date="2018-07" db="EMBL/GenBank/DDBJ databases">
        <title>Genomic Encyclopedia of Archaeal and Bacterial Type Strains, Phase II (KMG-II): from individual species to whole genera.</title>
        <authorList>
            <person name="Goeker M."/>
        </authorList>
    </citation>
    <scope>NUCLEOTIDE SEQUENCE [LARGE SCALE GENOMIC DNA]</scope>
    <source>
        <strain evidence="9 12">JA575</strain>
    </source>
</reference>
<evidence type="ECO:0000313" key="9">
    <source>
        <dbReference type="EMBL" id="RED38340.1"/>
    </source>
</evidence>
<dbReference type="InterPro" id="IPR036259">
    <property type="entry name" value="MFS_trans_sf"/>
</dbReference>